<dbReference type="Gene3D" id="3.40.50.2300">
    <property type="match status" value="1"/>
</dbReference>
<sequence>TYLAECFKPCAVFKKYTDISLIIALTGHIMEGDQKKCLNAGCNDYATKPIDRRKLIRAIAASLETSAVS</sequence>
<feature type="domain" description="Response regulatory" evidence="2">
    <location>
        <begin position="1"/>
        <end position="63"/>
    </location>
</feature>
<dbReference type="InterPro" id="IPR011006">
    <property type="entry name" value="CheY-like_superfamily"/>
</dbReference>
<dbReference type="InterPro" id="IPR001789">
    <property type="entry name" value="Sig_transdc_resp-reg_receiver"/>
</dbReference>
<proteinExistence type="predicted"/>
<evidence type="ECO:0000259" key="2">
    <source>
        <dbReference type="PROSITE" id="PS50110"/>
    </source>
</evidence>
<organism evidence="3">
    <name type="scientific">marine sediment metagenome</name>
    <dbReference type="NCBI Taxonomy" id="412755"/>
    <lineage>
        <taxon>unclassified sequences</taxon>
        <taxon>metagenomes</taxon>
        <taxon>ecological metagenomes</taxon>
    </lineage>
</organism>
<reference evidence="3" key="1">
    <citation type="journal article" date="2014" name="Front. Microbiol.">
        <title>High frequency of phylogenetically diverse reductive dehalogenase-homologous genes in deep subseafloor sedimentary metagenomes.</title>
        <authorList>
            <person name="Kawai M."/>
            <person name="Futagami T."/>
            <person name="Toyoda A."/>
            <person name="Takaki Y."/>
            <person name="Nishi S."/>
            <person name="Hori S."/>
            <person name="Arai W."/>
            <person name="Tsubouchi T."/>
            <person name="Morono Y."/>
            <person name="Uchiyama I."/>
            <person name="Ito T."/>
            <person name="Fujiyama A."/>
            <person name="Inagaki F."/>
            <person name="Takami H."/>
        </authorList>
    </citation>
    <scope>NUCLEOTIDE SEQUENCE</scope>
    <source>
        <strain evidence="3">Expedition CK06-06</strain>
    </source>
</reference>
<dbReference type="PANTHER" id="PTHR45339">
    <property type="entry name" value="HYBRID SIGNAL TRANSDUCTION HISTIDINE KINASE J"/>
    <property type="match status" value="1"/>
</dbReference>
<evidence type="ECO:0000313" key="3">
    <source>
        <dbReference type="EMBL" id="GAG48868.1"/>
    </source>
</evidence>
<protein>
    <recommendedName>
        <fullName evidence="2">Response regulatory domain-containing protein</fullName>
    </recommendedName>
</protein>
<feature type="non-terminal residue" evidence="3">
    <location>
        <position position="1"/>
    </location>
</feature>
<dbReference type="SUPFAM" id="SSF52172">
    <property type="entry name" value="CheY-like"/>
    <property type="match status" value="1"/>
</dbReference>
<comment type="caution">
    <text evidence="3">The sequence shown here is derived from an EMBL/GenBank/DDBJ whole genome shotgun (WGS) entry which is preliminary data.</text>
</comment>
<keyword evidence="1" id="KW-0597">Phosphoprotein</keyword>
<name>X0YJY0_9ZZZZ</name>
<dbReference type="PANTHER" id="PTHR45339:SF3">
    <property type="entry name" value="HISTIDINE KINASE"/>
    <property type="match status" value="1"/>
</dbReference>
<evidence type="ECO:0000256" key="1">
    <source>
        <dbReference type="ARBA" id="ARBA00022553"/>
    </source>
</evidence>
<dbReference type="GO" id="GO:0000160">
    <property type="term" value="P:phosphorelay signal transduction system"/>
    <property type="evidence" value="ECO:0007669"/>
    <property type="project" value="InterPro"/>
</dbReference>
<gene>
    <name evidence="3" type="ORF">S01H1_78879</name>
</gene>
<dbReference type="EMBL" id="BARS01053119">
    <property type="protein sequence ID" value="GAG48868.1"/>
    <property type="molecule type" value="Genomic_DNA"/>
</dbReference>
<dbReference type="AlphaFoldDB" id="X0YJY0"/>
<accession>X0YJY0</accession>
<dbReference type="PROSITE" id="PS50110">
    <property type="entry name" value="RESPONSE_REGULATORY"/>
    <property type="match status" value="1"/>
</dbReference>